<feature type="transmembrane region" description="Helical" evidence="2">
    <location>
        <begin position="288"/>
        <end position="308"/>
    </location>
</feature>
<evidence type="ECO:0000259" key="3">
    <source>
        <dbReference type="PROSITE" id="PS50887"/>
    </source>
</evidence>
<dbReference type="Pfam" id="PF07695">
    <property type="entry name" value="7TMR-DISM_7TM"/>
    <property type="match status" value="1"/>
</dbReference>
<dbReference type="Proteomes" id="UP001478862">
    <property type="component" value="Unassembled WGS sequence"/>
</dbReference>
<dbReference type="PROSITE" id="PS50887">
    <property type="entry name" value="GGDEF"/>
    <property type="match status" value="1"/>
</dbReference>
<dbReference type="SMART" id="SM00267">
    <property type="entry name" value="GGDEF"/>
    <property type="match status" value="1"/>
</dbReference>
<dbReference type="Pfam" id="PF00990">
    <property type="entry name" value="GGDEF"/>
    <property type="match status" value="1"/>
</dbReference>
<dbReference type="SUPFAM" id="SSF55073">
    <property type="entry name" value="Nucleotide cyclase"/>
    <property type="match status" value="1"/>
</dbReference>
<keyword evidence="4" id="KW-0808">Transferase</keyword>
<protein>
    <submittedName>
        <fullName evidence="4">Diguanylate cyclase</fullName>
        <ecNumber evidence="4">2.7.7.65</ecNumber>
    </submittedName>
</protein>
<dbReference type="Gene3D" id="3.30.70.270">
    <property type="match status" value="1"/>
</dbReference>
<dbReference type="PANTHER" id="PTHR45138:SF9">
    <property type="entry name" value="DIGUANYLATE CYCLASE DGCM-RELATED"/>
    <property type="match status" value="1"/>
</dbReference>
<proteinExistence type="predicted"/>
<gene>
    <name evidence="4" type="ORF">ABNX05_17025</name>
</gene>
<name>A0ABV1MUZ7_9BACI</name>
<dbReference type="InterPro" id="IPR000160">
    <property type="entry name" value="GGDEF_dom"/>
</dbReference>
<feature type="transmembrane region" description="Helical" evidence="2">
    <location>
        <begin position="248"/>
        <end position="268"/>
    </location>
</feature>
<dbReference type="RefSeq" id="WP_349660806.1">
    <property type="nucleotide sequence ID" value="NZ_JBEGDG010000013.1"/>
</dbReference>
<feature type="transmembrane region" description="Helical" evidence="2">
    <location>
        <begin position="374"/>
        <end position="391"/>
    </location>
</feature>
<evidence type="ECO:0000256" key="1">
    <source>
        <dbReference type="SAM" id="Coils"/>
    </source>
</evidence>
<dbReference type="Gene3D" id="2.60.40.2380">
    <property type="match status" value="1"/>
</dbReference>
<feature type="coiled-coil region" evidence="1">
    <location>
        <begin position="409"/>
        <end position="436"/>
    </location>
</feature>
<dbReference type="CDD" id="cd01949">
    <property type="entry name" value="GGDEF"/>
    <property type="match status" value="1"/>
</dbReference>
<feature type="transmembrane region" description="Helical" evidence="2">
    <location>
        <begin position="314"/>
        <end position="333"/>
    </location>
</feature>
<dbReference type="InterPro" id="IPR050469">
    <property type="entry name" value="Diguanylate_Cyclase"/>
</dbReference>
<dbReference type="InterPro" id="IPR029787">
    <property type="entry name" value="Nucleotide_cyclase"/>
</dbReference>
<dbReference type="NCBIfam" id="TIGR00254">
    <property type="entry name" value="GGDEF"/>
    <property type="match status" value="1"/>
</dbReference>
<dbReference type="PANTHER" id="PTHR45138">
    <property type="entry name" value="REGULATORY COMPONENTS OF SENSORY TRANSDUCTION SYSTEM"/>
    <property type="match status" value="1"/>
</dbReference>
<keyword evidence="2" id="KW-1133">Transmembrane helix</keyword>
<feature type="transmembrane region" description="Helical" evidence="2">
    <location>
        <begin position="345"/>
        <end position="368"/>
    </location>
</feature>
<keyword evidence="2" id="KW-0472">Membrane</keyword>
<feature type="domain" description="GGDEF" evidence="3">
    <location>
        <begin position="464"/>
        <end position="593"/>
    </location>
</feature>
<dbReference type="InterPro" id="IPR043128">
    <property type="entry name" value="Rev_trsase/Diguanyl_cyclase"/>
</dbReference>
<keyword evidence="2" id="KW-0812">Transmembrane</keyword>
<organism evidence="4 5">
    <name type="scientific">Lysinibacillus zambalensis</name>
    <dbReference type="NCBI Taxonomy" id="3160866"/>
    <lineage>
        <taxon>Bacteria</taxon>
        <taxon>Bacillati</taxon>
        <taxon>Bacillota</taxon>
        <taxon>Bacilli</taxon>
        <taxon>Bacillales</taxon>
        <taxon>Bacillaceae</taxon>
        <taxon>Lysinibacillus</taxon>
    </lineage>
</organism>
<dbReference type="InterPro" id="IPR011622">
    <property type="entry name" value="7TMR_DISM_rcpt_extracell_dom2"/>
</dbReference>
<evidence type="ECO:0000313" key="5">
    <source>
        <dbReference type="Proteomes" id="UP001478862"/>
    </source>
</evidence>
<dbReference type="GO" id="GO:0052621">
    <property type="term" value="F:diguanylate cyclase activity"/>
    <property type="evidence" value="ECO:0007669"/>
    <property type="project" value="UniProtKB-EC"/>
</dbReference>
<keyword evidence="4" id="KW-0548">Nucleotidyltransferase</keyword>
<dbReference type="EMBL" id="JBEGDG010000013">
    <property type="protein sequence ID" value="MEQ6356333.1"/>
    <property type="molecule type" value="Genomic_DNA"/>
</dbReference>
<dbReference type="InterPro" id="IPR011623">
    <property type="entry name" value="7TMR_DISM_rcpt_extracell_dom1"/>
</dbReference>
<evidence type="ECO:0000256" key="2">
    <source>
        <dbReference type="SAM" id="Phobius"/>
    </source>
</evidence>
<evidence type="ECO:0000313" key="4">
    <source>
        <dbReference type="EMBL" id="MEQ6356333.1"/>
    </source>
</evidence>
<dbReference type="EC" id="2.7.7.65" evidence="4"/>
<keyword evidence="1" id="KW-0175">Coiled coil</keyword>
<feature type="transmembrane region" description="Helical" evidence="2">
    <location>
        <begin position="188"/>
        <end position="209"/>
    </location>
</feature>
<feature type="transmembrane region" description="Helical" evidence="2">
    <location>
        <begin position="216"/>
        <end position="236"/>
    </location>
</feature>
<comment type="caution">
    <text evidence="4">The sequence shown here is derived from an EMBL/GenBank/DDBJ whole genome shotgun (WGS) entry which is preliminary data.</text>
</comment>
<dbReference type="Pfam" id="PF07696">
    <property type="entry name" value="7TMR-DISMED2"/>
    <property type="match status" value="1"/>
</dbReference>
<keyword evidence="5" id="KW-1185">Reference proteome</keyword>
<reference evidence="4 5" key="1">
    <citation type="submission" date="2024-06" db="EMBL/GenBank/DDBJ databases">
        <title>Lysinibacillus zambalefons sp. nov., a Novel Firmicute Isolated from the Poon Bato Zambales Hyperalkaline Spring.</title>
        <authorList>
            <person name="Aja J.A."/>
            <person name="Lazaro J.E.H."/>
            <person name="Llorin L.D."/>
            <person name="Lim K.R."/>
            <person name="Teodosio J."/>
            <person name="Dalisay D.S."/>
        </authorList>
    </citation>
    <scope>NUCLEOTIDE SEQUENCE [LARGE SCALE GENOMIC DNA]</scope>
    <source>
        <strain evidence="4 5">M3</strain>
    </source>
</reference>
<accession>A0ABV1MUZ7</accession>
<sequence>MMKNKIKKTKLLFYFFIVLIFTFTQFSLPGHAEERSEPIILGKHYDIFRDPSKKITIEDLLSGTYNKSFVASKDDYVFFGHTNDTIWLRLDTEKILKDKQKSYWLEVTDKLDSIEMYLVKEDGSYRVQKRGISNVDDQNIHYRSNLFQIQEPSVKEIYLKLDGELPLSSISFLFATDSFINKIIDYKYLTGMFYGFLLALLIYNLFLFFSLKERAYFYYVLYIFSFILYQATLNSLDVELLGKFLPKLFFIKSSAISGNLLLLFMILFCKEFLELKKYLPRFHNFGNLLLWGTVLSLIASFIIPDVAITNNVTIILAVVVFIFLWLSGIFVLLKGQKMARYYMVGWTVLLGSIIVQALAFLSIIPFHPVIFEEVPAVGAIFESIFLSLALGDKINIIKKETQEIQQILNESLEYKVKERTQELENAKLELEKLANTDRLTQVPNRVRLDYVLEEAFEQAQHHETTFSIILLDIDYFKEVNDEFGHQVGDLVLMNVAQILQNTIREQDTVGRWGGEEFLVICPQTTLDEAVKISEKIRQQLENYQFPIVQRKTSSFGVTSYVNGDTRNTLLSRCDKALYQAKEQGRNCVEFLTDDVNDKISCT</sequence>